<accession>A0A1J1I9Q5</accession>
<organism evidence="1 2">
    <name type="scientific">Clunio marinus</name>
    <dbReference type="NCBI Taxonomy" id="568069"/>
    <lineage>
        <taxon>Eukaryota</taxon>
        <taxon>Metazoa</taxon>
        <taxon>Ecdysozoa</taxon>
        <taxon>Arthropoda</taxon>
        <taxon>Hexapoda</taxon>
        <taxon>Insecta</taxon>
        <taxon>Pterygota</taxon>
        <taxon>Neoptera</taxon>
        <taxon>Endopterygota</taxon>
        <taxon>Diptera</taxon>
        <taxon>Nematocera</taxon>
        <taxon>Chironomoidea</taxon>
        <taxon>Chironomidae</taxon>
        <taxon>Clunio</taxon>
    </lineage>
</organism>
<evidence type="ECO:0000313" key="1">
    <source>
        <dbReference type="EMBL" id="CRK97015.1"/>
    </source>
</evidence>
<dbReference type="AlphaFoldDB" id="A0A1J1I9Q5"/>
<name>A0A1J1I9Q5_9DIPT</name>
<sequence>MKDNNLEITEGDITECTNVPTLLKKICFHPRQVSENLMMRRSLAKITNLICNPRKQLQDLADVLRKI</sequence>
<reference evidence="1 2" key="1">
    <citation type="submission" date="2015-04" db="EMBL/GenBank/DDBJ databases">
        <authorList>
            <person name="Syromyatnikov M.Y."/>
            <person name="Popov V.N."/>
        </authorList>
    </citation>
    <scope>NUCLEOTIDE SEQUENCE [LARGE SCALE GENOMIC DNA]</scope>
</reference>
<gene>
    <name evidence="1" type="ORF">CLUMA_CG010418</name>
</gene>
<dbReference type="EMBL" id="CVRI01000045">
    <property type="protein sequence ID" value="CRK97015.1"/>
    <property type="molecule type" value="Genomic_DNA"/>
</dbReference>
<protein>
    <submittedName>
        <fullName evidence="1">CLUMA_CG010418, isoform A</fullName>
    </submittedName>
</protein>
<proteinExistence type="predicted"/>
<dbReference type="Proteomes" id="UP000183832">
    <property type="component" value="Unassembled WGS sequence"/>
</dbReference>
<evidence type="ECO:0000313" key="2">
    <source>
        <dbReference type="Proteomes" id="UP000183832"/>
    </source>
</evidence>
<keyword evidence="2" id="KW-1185">Reference proteome</keyword>